<protein>
    <submittedName>
        <fullName evidence="3">Uncharacterized protein</fullName>
    </submittedName>
</protein>
<gene>
    <name evidence="3" type="ORF">F6V30_09565</name>
</gene>
<sequence length="106" mass="10955">MRILFTTMLFLILSPLAGAALADDRSDCLNSCTSDKRSSDMYCPPAGGYSDEDHRQCLEKNAAAYGECAKACSPAPEPPPATAPEPPPAPADPPPAPPEGAPAGDK</sequence>
<evidence type="ECO:0000313" key="4">
    <source>
        <dbReference type="Proteomes" id="UP000798046"/>
    </source>
</evidence>
<proteinExistence type="predicted"/>
<comment type="caution">
    <text evidence="3">The sequence shown here is derived from an EMBL/GenBank/DDBJ whole genome shotgun (WGS) entry which is preliminary data.</text>
</comment>
<keyword evidence="2" id="KW-0732">Signal</keyword>
<feature type="signal peptide" evidence="2">
    <location>
        <begin position="1"/>
        <end position="19"/>
    </location>
</feature>
<dbReference type="EMBL" id="VZRA01000002">
    <property type="protein sequence ID" value="KAB0670390.1"/>
    <property type="molecule type" value="Genomic_DNA"/>
</dbReference>
<dbReference type="RefSeq" id="WP_151156751.1">
    <property type="nucleotide sequence ID" value="NZ_VZRA01000002.1"/>
</dbReference>
<feature type="compositionally biased region" description="Pro residues" evidence="1">
    <location>
        <begin position="75"/>
        <end position="100"/>
    </location>
</feature>
<evidence type="ECO:0000256" key="1">
    <source>
        <dbReference type="SAM" id="MobiDB-lite"/>
    </source>
</evidence>
<accession>A0ABQ6TPQ1</accession>
<evidence type="ECO:0000256" key="2">
    <source>
        <dbReference type="SAM" id="SignalP"/>
    </source>
</evidence>
<keyword evidence="4" id="KW-1185">Reference proteome</keyword>
<name>A0ABQ6TPQ1_9BACT</name>
<feature type="chain" id="PRO_5045750844" evidence="2">
    <location>
        <begin position="20"/>
        <end position="106"/>
    </location>
</feature>
<feature type="region of interest" description="Disordered" evidence="1">
    <location>
        <begin position="71"/>
        <end position="106"/>
    </location>
</feature>
<evidence type="ECO:0000313" key="3">
    <source>
        <dbReference type="EMBL" id="KAB0670390.1"/>
    </source>
</evidence>
<dbReference type="Proteomes" id="UP000798046">
    <property type="component" value="Unassembled WGS sequence"/>
</dbReference>
<organism evidence="3 4">
    <name type="scientific">Oryzomonas sagensis</name>
    <dbReference type="NCBI Taxonomy" id="2603857"/>
    <lineage>
        <taxon>Bacteria</taxon>
        <taxon>Pseudomonadati</taxon>
        <taxon>Thermodesulfobacteriota</taxon>
        <taxon>Desulfuromonadia</taxon>
        <taxon>Geobacterales</taxon>
        <taxon>Geobacteraceae</taxon>
        <taxon>Oryzomonas</taxon>
    </lineage>
</organism>
<reference evidence="3 4" key="1">
    <citation type="journal article" date="2020" name="Microorganisms">
        <title>Description of Three Novel Members in the Family Geobacteraceae, Oryzomonas japonicum gen. nov., sp. nov., Oryzomonas sagensis sp. nov., and Oryzomonas ruber sp. nov.</title>
        <authorList>
            <person name="Xu Z."/>
            <person name="Masuda Y."/>
            <person name="Hayakawa C."/>
            <person name="Ushijima N."/>
            <person name="Kawano K."/>
            <person name="Shiratori Y."/>
            <person name="Senoo K."/>
            <person name="Itoh H."/>
        </authorList>
    </citation>
    <scope>NUCLEOTIDE SEQUENCE [LARGE SCALE GENOMIC DNA]</scope>
    <source>
        <strain evidence="3 4">Red100</strain>
    </source>
</reference>